<keyword evidence="1" id="KW-0808">Transferase</keyword>
<evidence type="ECO:0000313" key="7">
    <source>
        <dbReference type="EMBL" id="AZZ53585.1"/>
    </source>
</evidence>
<evidence type="ECO:0000259" key="6">
    <source>
        <dbReference type="PROSITE" id="PS51481"/>
    </source>
</evidence>
<dbReference type="InterPro" id="IPR004007">
    <property type="entry name" value="DhaL_dom"/>
</dbReference>
<dbReference type="Pfam" id="PF02733">
    <property type="entry name" value="Dak1"/>
    <property type="match status" value="1"/>
</dbReference>
<evidence type="ECO:0000256" key="1">
    <source>
        <dbReference type="ARBA" id="ARBA00022679"/>
    </source>
</evidence>
<dbReference type="Gene3D" id="3.30.1180.20">
    <property type="entry name" value="Dihydroxyacetone kinase, domain 2"/>
    <property type="match status" value="1"/>
</dbReference>
<dbReference type="PANTHER" id="PTHR28629:SF4">
    <property type="entry name" value="TRIOKINASE_FMN CYCLASE"/>
    <property type="match status" value="1"/>
</dbReference>
<dbReference type="KEGG" id="rfs:C1I64_17115"/>
<dbReference type="Gene3D" id="1.25.40.340">
    <property type="match status" value="1"/>
</dbReference>
<dbReference type="GO" id="GO:0005524">
    <property type="term" value="F:ATP binding"/>
    <property type="evidence" value="ECO:0007669"/>
    <property type="project" value="UniProtKB-KW"/>
</dbReference>
<organism evidence="7 8">
    <name type="scientific">Rathayibacter festucae DSM 15932</name>
    <dbReference type="NCBI Taxonomy" id="1328866"/>
    <lineage>
        <taxon>Bacteria</taxon>
        <taxon>Bacillati</taxon>
        <taxon>Actinomycetota</taxon>
        <taxon>Actinomycetes</taxon>
        <taxon>Micrococcales</taxon>
        <taxon>Microbacteriaceae</taxon>
        <taxon>Rathayibacter</taxon>
    </lineage>
</organism>
<dbReference type="RefSeq" id="WP_127888035.1">
    <property type="nucleotide sequence ID" value="NZ_CP028137.1"/>
</dbReference>
<dbReference type="GO" id="GO:0019563">
    <property type="term" value="P:glycerol catabolic process"/>
    <property type="evidence" value="ECO:0007669"/>
    <property type="project" value="TreeGrafter"/>
</dbReference>
<name>A0A3Q9V0N0_9MICO</name>
<evidence type="ECO:0000256" key="3">
    <source>
        <dbReference type="ARBA" id="ARBA00022777"/>
    </source>
</evidence>
<protein>
    <submittedName>
        <fullName evidence="7">D-erythrulose kinase</fullName>
    </submittedName>
</protein>
<reference evidence="7 8" key="1">
    <citation type="submission" date="2018-03" db="EMBL/GenBank/DDBJ databases">
        <title>Bacteriophage NCPPB3778 and a type I-E CRISPR drive the evolution of the US Biological Select Agent, Rathayibacter toxicus.</title>
        <authorList>
            <person name="Davis E.W.II."/>
            <person name="Tabima J.F."/>
            <person name="Weisberg A.J."/>
            <person name="Dantas Lopes L."/>
            <person name="Wiseman M.S."/>
            <person name="Wiseman M.S."/>
            <person name="Pupko T."/>
            <person name="Belcher M.S."/>
            <person name="Sechler A.J."/>
            <person name="Tancos M.A."/>
            <person name="Schroeder B.K."/>
            <person name="Murray T.D."/>
            <person name="Luster D.G."/>
            <person name="Schneider W.L."/>
            <person name="Rogers E."/>
            <person name="Andreote F.D."/>
            <person name="Grunwald N.J."/>
            <person name="Putnam M.L."/>
            <person name="Chang J.H."/>
        </authorList>
    </citation>
    <scope>NUCLEOTIDE SEQUENCE [LARGE SCALE GENOMIC DNA]</scope>
    <source>
        <strain evidence="7 8">DSM 15932</strain>
    </source>
</reference>
<evidence type="ECO:0000256" key="2">
    <source>
        <dbReference type="ARBA" id="ARBA00022741"/>
    </source>
</evidence>
<gene>
    <name evidence="7" type="ORF">C1I64_17115</name>
</gene>
<dbReference type="SUPFAM" id="SSF82549">
    <property type="entry name" value="DAK1/DegV-like"/>
    <property type="match status" value="1"/>
</dbReference>
<dbReference type="SMART" id="SM01120">
    <property type="entry name" value="Dak2"/>
    <property type="match status" value="1"/>
</dbReference>
<sequence>MTTIYDDPDEFAEDQLAGFLSLYADRLRGVPGGVVAHRTAGASPQVAVVIGGGSGHYPAFSGTVGPGLATGAVVGNIFTSPSAAQAYSVAKAADQGRGVVFSFGNYAGDTMNFGIAAERLRKEGIDTRIVVVTDDIASAEEIGKRRGIAGDFPVFKAMGAAAAEGLTLDEVERVGNASNAATRTLGVAFSGCTMPGAAEPLFSVPEGHLGLGLGIHGEPGIRDIELLRAAELADLLVDRLLADVPEGARAEGGTTRVAPILNGLGTTKYEELFLLWRHVARRLEEAGLQTVEPEVGELVTSLDMGGVSLTLQWLDDELERFWRADAYTPAYRRVAAPVAALLAHSGEDAAAGEEESAPSATDAAVGLGRTVRAALERMHELLQREEETLGRIDAVAGDGDHGRGMLKGIGAATRRLDRIEERAGGAWLLSRAGQSWAEQAGGTSGVLWGAALEALGASLTDGREEYSAADVVAGVDAFAESIVDLGRASEGDKTMLDALLPFARVLRERVAVGSSLVEAWREAAGVAVERAAATADLRPKVGRARPLAEKSLGTPDAGATSMGMILTAVGDVLAERTGADAATEAQATAEGGAA</sequence>
<proteinExistence type="predicted"/>
<evidence type="ECO:0000313" key="8">
    <source>
        <dbReference type="Proteomes" id="UP000285317"/>
    </source>
</evidence>
<dbReference type="FunFam" id="1.25.40.340:FF:000002">
    <property type="entry name" value="Dihydroxyacetone kinase, L subunit"/>
    <property type="match status" value="1"/>
</dbReference>
<dbReference type="NCBIfam" id="NF011049">
    <property type="entry name" value="PRK14479.1"/>
    <property type="match status" value="1"/>
</dbReference>
<dbReference type="FunFam" id="3.40.50.10440:FF:000001">
    <property type="entry name" value="Dihydroxyacetone kinase, DhaK subunit"/>
    <property type="match status" value="1"/>
</dbReference>
<evidence type="ECO:0000256" key="4">
    <source>
        <dbReference type="ARBA" id="ARBA00022840"/>
    </source>
</evidence>
<dbReference type="InterPro" id="IPR036117">
    <property type="entry name" value="DhaL_dom_sf"/>
</dbReference>
<keyword evidence="2" id="KW-0547">Nucleotide-binding</keyword>
<dbReference type="GO" id="GO:0005829">
    <property type="term" value="C:cytosol"/>
    <property type="evidence" value="ECO:0007669"/>
    <property type="project" value="TreeGrafter"/>
</dbReference>
<accession>A0A3Q9V0N0</accession>
<dbReference type="EMBL" id="CP028137">
    <property type="protein sequence ID" value="AZZ53585.1"/>
    <property type="molecule type" value="Genomic_DNA"/>
</dbReference>
<dbReference type="PANTHER" id="PTHR28629">
    <property type="entry name" value="TRIOKINASE/FMN CYCLASE"/>
    <property type="match status" value="1"/>
</dbReference>
<dbReference type="Gene3D" id="3.40.50.10440">
    <property type="entry name" value="Dihydroxyacetone kinase, domain 1"/>
    <property type="match status" value="1"/>
</dbReference>
<dbReference type="PROSITE" id="PS51481">
    <property type="entry name" value="DHAK"/>
    <property type="match status" value="1"/>
</dbReference>
<dbReference type="InterPro" id="IPR050861">
    <property type="entry name" value="Dihydroxyacetone_Kinase"/>
</dbReference>
<dbReference type="GO" id="GO:0004371">
    <property type="term" value="F:glycerone kinase activity"/>
    <property type="evidence" value="ECO:0007669"/>
    <property type="project" value="InterPro"/>
</dbReference>
<feature type="domain" description="DhaL" evidence="5">
    <location>
        <begin position="369"/>
        <end position="571"/>
    </location>
</feature>
<dbReference type="Proteomes" id="UP000285317">
    <property type="component" value="Chromosome"/>
</dbReference>
<dbReference type="Pfam" id="PF02734">
    <property type="entry name" value="Dak2"/>
    <property type="match status" value="1"/>
</dbReference>
<keyword evidence="4" id="KW-0067">ATP-binding</keyword>
<dbReference type="PROSITE" id="PS51480">
    <property type="entry name" value="DHAL"/>
    <property type="match status" value="1"/>
</dbReference>
<dbReference type="AlphaFoldDB" id="A0A3Q9V0N0"/>
<feature type="domain" description="DhaK" evidence="6">
    <location>
        <begin position="7"/>
        <end position="331"/>
    </location>
</feature>
<dbReference type="SUPFAM" id="SSF101473">
    <property type="entry name" value="DhaL-like"/>
    <property type="match status" value="1"/>
</dbReference>
<keyword evidence="3 7" id="KW-0418">Kinase</keyword>
<evidence type="ECO:0000259" key="5">
    <source>
        <dbReference type="PROSITE" id="PS51480"/>
    </source>
</evidence>
<dbReference type="InterPro" id="IPR004006">
    <property type="entry name" value="DhaK_dom"/>
</dbReference>